<sequence>MSSICDMRLSWLRAMILAFWCKFPEFLIVF</sequence>
<dbReference type="EMBL" id="KN447361">
    <property type="protein sequence ID" value="KHG28986.1"/>
    <property type="molecule type" value="Genomic_DNA"/>
</dbReference>
<name>A0A0B0PZS6_GOSAR</name>
<protein>
    <submittedName>
        <fullName evidence="1">Uncharacterized protein</fullName>
    </submittedName>
</protein>
<evidence type="ECO:0000313" key="2">
    <source>
        <dbReference type="Proteomes" id="UP000032142"/>
    </source>
</evidence>
<accession>A0A0B0PZS6</accession>
<reference evidence="2" key="1">
    <citation type="submission" date="2014-09" db="EMBL/GenBank/DDBJ databases">
        <authorList>
            <person name="Mudge J."/>
            <person name="Ramaraj T."/>
            <person name="Lindquist I.E."/>
            <person name="Bharti A.K."/>
            <person name="Sundararajan A."/>
            <person name="Cameron C.T."/>
            <person name="Woodward J.E."/>
            <person name="May G.D."/>
            <person name="Brubaker C."/>
            <person name="Broadhvest J."/>
            <person name="Wilkins T.A."/>
        </authorList>
    </citation>
    <scope>NUCLEOTIDE SEQUENCE</scope>
    <source>
        <strain evidence="2">cv. AKA8401</strain>
    </source>
</reference>
<proteinExistence type="predicted"/>
<dbReference type="Proteomes" id="UP000032142">
    <property type="component" value="Unassembled WGS sequence"/>
</dbReference>
<gene>
    <name evidence="1" type="ORF">F383_11462</name>
</gene>
<dbReference type="AlphaFoldDB" id="A0A0B0PZS6"/>
<organism evidence="1 2">
    <name type="scientific">Gossypium arboreum</name>
    <name type="common">Tree cotton</name>
    <name type="synonym">Gossypium nanking</name>
    <dbReference type="NCBI Taxonomy" id="29729"/>
    <lineage>
        <taxon>Eukaryota</taxon>
        <taxon>Viridiplantae</taxon>
        <taxon>Streptophyta</taxon>
        <taxon>Embryophyta</taxon>
        <taxon>Tracheophyta</taxon>
        <taxon>Spermatophyta</taxon>
        <taxon>Magnoliopsida</taxon>
        <taxon>eudicotyledons</taxon>
        <taxon>Gunneridae</taxon>
        <taxon>Pentapetalae</taxon>
        <taxon>rosids</taxon>
        <taxon>malvids</taxon>
        <taxon>Malvales</taxon>
        <taxon>Malvaceae</taxon>
        <taxon>Malvoideae</taxon>
        <taxon>Gossypium</taxon>
    </lineage>
</organism>
<keyword evidence="2" id="KW-1185">Reference proteome</keyword>
<evidence type="ECO:0000313" key="1">
    <source>
        <dbReference type="EMBL" id="KHG28986.1"/>
    </source>
</evidence>